<evidence type="ECO:0000313" key="3">
    <source>
        <dbReference type="Proteomes" id="UP000075920"/>
    </source>
</evidence>
<feature type="transmembrane region" description="Helical" evidence="1">
    <location>
        <begin position="17"/>
        <end position="44"/>
    </location>
</feature>
<protein>
    <submittedName>
        <fullName evidence="2">Uncharacterized protein</fullName>
    </submittedName>
</protein>
<dbReference type="Proteomes" id="UP000075920">
    <property type="component" value="Unassembled WGS sequence"/>
</dbReference>
<dbReference type="VEuPathDB" id="VectorBase:AMIN014326"/>
<keyword evidence="1" id="KW-0812">Transmembrane</keyword>
<keyword evidence="1" id="KW-0472">Membrane</keyword>
<dbReference type="EnsemblMetazoa" id="AMIN014326-RA">
    <property type="protein sequence ID" value="AMIN014326-PA"/>
    <property type="gene ID" value="AMIN014326"/>
</dbReference>
<reference evidence="3" key="1">
    <citation type="submission" date="2013-03" db="EMBL/GenBank/DDBJ databases">
        <title>The Genome Sequence of Anopheles minimus MINIMUS1.</title>
        <authorList>
            <consortium name="The Broad Institute Genomics Platform"/>
            <person name="Neafsey D.E."/>
            <person name="Walton C."/>
            <person name="Walker B."/>
            <person name="Young S.K."/>
            <person name="Zeng Q."/>
            <person name="Gargeya S."/>
            <person name="Fitzgerald M."/>
            <person name="Haas B."/>
            <person name="Abouelleil A."/>
            <person name="Allen A.W."/>
            <person name="Alvarado L."/>
            <person name="Arachchi H.M."/>
            <person name="Berlin A.M."/>
            <person name="Chapman S.B."/>
            <person name="Gainer-Dewar J."/>
            <person name="Goldberg J."/>
            <person name="Griggs A."/>
            <person name="Gujja S."/>
            <person name="Hansen M."/>
            <person name="Howarth C."/>
            <person name="Imamovic A."/>
            <person name="Ireland A."/>
            <person name="Larimer J."/>
            <person name="McCowan C."/>
            <person name="Murphy C."/>
            <person name="Pearson M."/>
            <person name="Poon T.W."/>
            <person name="Priest M."/>
            <person name="Roberts A."/>
            <person name="Saif S."/>
            <person name="Shea T."/>
            <person name="Sisk P."/>
            <person name="Sykes S."/>
            <person name="Wortman J."/>
            <person name="Nusbaum C."/>
            <person name="Birren B."/>
        </authorList>
    </citation>
    <scope>NUCLEOTIDE SEQUENCE [LARGE SCALE GENOMIC DNA]</scope>
    <source>
        <strain evidence="3">MINIMUS1</strain>
    </source>
</reference>
<sequence>GLNQRVRASHNISRAGFLLFLVVSGQSIGNVVAVAVLWVGVVVIGNLSNNRGSNLGHSWVSSQRSWVADGNGVSDGHDGGEDGEL</sequence>
<organism evidence="2 3">
    <name type="scientific">Anopheles minimus</name>
    <dbReference type="NCBI Taxonomy" id="112268"/>
    <lineage>
        <taxon>Eukaryota</taxon>
        <taxon>Metazoa</taxon>
        <taxon>Ecdysozoa</taxon>
        <taxon>Arthropoda</taxon>
        <taxon>Hexapoda</taxon>
        <taxon>Insecta</taxon>
        <taxon>Pterygota</taxon>
        <taxon>Neoptera</taxon>
        <taxon>Endopterygota</taxon>
        <taxon>Diptera</taxon>
        <taxon>Nematocera</taxon>
        <taxon>Culicoidea</taxon>
        <taxon>Culicidae</taxon>
        <taxon>Anophelinae</taxon>
        <taxon>Anopheles</taxon>
    </lineage>
</organism>
<name>A0A182WNP9_9DIPT</name>
<dbReference type="AlphaFoldDB" id="A0A182WNP9"/>
<keyword evidence="3" id="KW-1185">Reference proteome</keyword>
<accession>A0A182WNP9</accession>
<keyword evidence="1" id="KW-1133">Transmembrane helix</keyword>
<evidence type="ECO:0000256" key="1">
    <source>
        <dbReference type="SAM" id="Phobius"/>
    </source>
</evidence>
<reference evidence="2" key="2">
    <citation type="submission" date="2020-05" db="UniProtKB">
        <authorList>
            <consortium name="EnsemblMetazoa"/>
        </authorList>
    </citation>
    <scope>IDENTIFICATION</scope>
    <source>
        <strain evidence="2">MINIMUS1</strain>
    </source>
</reference>
<evidence type="ECO:0000313" key="2">
    <source>
        <dbReference type="EnsemblMetazoa" id="AMIN014326-PA"/>
    </source>
</evidence>
<proteinExistence type="predicted"/>